<protein>
    <submittedName>
        <fullName evidence="1">Uncharacterized protein</fullName>
    </submittedName>
</protein>
<reference evidence="1 2" key="1">
    <citation type="submission" date="2017-03" db="EMBL/GenBank/DDBJ databases">
        <authorList>
            <person name="Afonso C.L."/>
            <person name="Miller P.J."/>
            <person name="Scott M.A."/>
            <person name="Spackman E."/>
            <person name="Goraichik I."/>
            <person name="Dimitrov K.M."/>
            <person name="Suarez D.L."/>
            <person name="Swayne D.E."/>
        </authorList>
    </citation>
    <scope>NUCLEOTIDE SEQUENCE [LARGE SCALE GENOMIC DNA]</scope>
    <source>
        <strain evidence="1 2">CECT 7745</strain>
    </source>
</reference>
<organism evidence="1 2">
    <name type="scientific">Roseovarius aestuarii</name>
    <dbReference type="NCBI Taxonomy" id="475083"/>
    <lineage>
        <taxon>Bacteria</taxon>
        <taxon>Pseudomonadati</taxon>
        <taxon>Pseudomonadota</taxon>
        <taxon>Alphaproteobacteria</taxon>
        <taxon>Rhodobacterales</taxon>
        <taxon>Roseobacteraceae</taxon>
        <taxon>Roseovarius</taxon>
    </lineage>
</organism>
<dbReference type="EMBL" id="FWXB01000010">
    <property type="protein sequence ID" value="SMC12984.1"/>
    <property type="molecule type" value="Genomic_DNA"/>
</dbReference>
<dbReference type="Proteomes" id="UP000193224">
    <property type="component" value="Unassembled WGS sequence"/>
</dbReference>
<proteinExistence type="predicted"/>
<evidence type="ECO:0000313" key="2">
    <source>
        <dbReference type="Proteomes" id="UP000193224"/>
    </source>
</evidence>
<gene>
    <name evidence="1" type="ORF">ROA7745_02818</name>
</gene>
<dbReference type="RefSeq" id="WP_139836415.1">
    <property type="nucleotide sequence ID" value="NZ_FWXB01000010.1"/>
</dbReference>
<evidence type="ECO:0000313" key="1">
    <source>
        <dbReference type="EMBL" id="SMC12984.1"/>
    </source>
</evidence>
<accession>A0A1X7BTS8</accession>
<dbReference type="AlphaFoldDB" id="A0A1X7BTS8"/>
<sequence>MLLCNAIHEWLRQDVGNDGYAWASDTIPGHYASAIYLPNVEVAHRLVEQFDLELPYIEDMKLV</sequence>
<keyword evidence="2" id="KW-1185">Reference proteome</keyword>
<name>A0A1X7BTS8_9RHOB</name>